<evidence type="ECO:0000313" key="2">
    <source>
        <dbReference type="EMBL" id="RUT73092.1"/>
    </source>
</evidence>
<protein>
    <submittedName>
        <fullName evidence="2">GDSL family lipase</fullName>
    </submittedName>
</protein>
<gene>
    <name evidence="2" type="ORF">DLK05_14910</name>
</gene>
<dbReference type="RefSeq" id="WP_127344767.1">
    <property type="nucleotide sequence ID" value="NZ_RJJX01000028.1"/>
</dbReference>
<dbReference type="PANTHER" id="PTHR30383:SF5">
    <property type="entry name" value="SGNH HYDROLASE-TYPE ESTERASE DOMAIN-CONTAINING PROTEIN"/>
    <property type="match status" value="1"/>
</dbReference>
<comment type="caution">
    <text evidence="2">The sequence shown here is derived from an EMBL/GenBank/DDBJ whole genome shotgun (WGS) entry which is preliminary data.</text>
</comment>
<sequence length="178" mass="20565">MSIRIAFVGDSLTHGGRWQEFFPNQEIANFGVPGEKSSQILARFDQVIAWNPKKIFLMMGINDLGEGLGVEIILRHYQEIIARIKEIGQVELYVQSLLPINPMLFTNPKLSKNDIVMVNYRLQELCENENISFINLYSCFSNYGNELISEYTYDGLHLNEAGYKLWVNRLRSDQLLQE</sequence>
<dbReference type="OrthoDB" id="9805821at2"/>
<feature type="domain" description="SGNH hydrolase-type esterase" evidence="1">
    <location>
        <begin position="7"/>
        <end position="165"/>
    </location>
</feature>
<dbReference type="Proteomes" id="UP000282985">
    <property type="component" value="Unassembled WGS sequence"/>
</dbReference>
<dbReference type="PANTHER" id="PTHR30383">
    <property type="entry name" value="THIOESTERASE 1/PROTEASE 1/LYSOPHOSPHOLIPASE L1"/>
    <property type="match status" value="1"/>
</dbReference>
<dbReference type="Pfam" id="PF13472">
    <property type="entry name" value="Lipase_GDSL_2"/>
    <property type="match status" value="1"/>
</dbReference>
<reference evidence="2 3" key="1">
    <citation type="submission" date="2018-11" db="EMBL/GenBank/DDBJ databases">
        <title>Parancylomarina longa gen. nov., sp. nov., isolated from sediments of southern Okinawa.</title>
        <authorList>
            <person name="Fu T."/>
        </authorList>
    </citation>
    <scope>NUCLEOTIDE SEQUENCE [LARGE SCALE GENOMIC DNA]</scope>
    <source>
        <strain evidence="2 3">T3-2 S1-C</strain>
    </source>
</reference>
<dbReference type="InterPro" id="IPR036514">
    <property type="entry name" value="SGNH_hydro_sf"/>
</dbReference>
<accession>A0A434AFG9</accession>
<name>A0A434AFG9_9BACT</name>
<evidence type="ECO:0000259" key="1">
    <source>
        <dbReference type="Pfam" id="PF13472"/>
    </source>
</evidence>
<dbReference type="EMBL" id="RJJX01000028">
    <property type="protein sequence ID" value="RUT73092.1"/>
    <property type="molecule type" value="Genomic_DNA"/>
</dbReference>
<proteinExistence type="predicted"/>
<dbReference type="SUPFAM" id="SSF52266">
    <property type="entry name" value="SGNH hydrolase"/>
    <property type="match status" value="1"/>
</dbReference>
<evidence type="ECO:0000313" key="3">
    <source>
        <dbReference type="Proteomes" id="UP000282985"/>
    </source>
</evidence>
<dbReference type="InterPro" id="IPR051532">
    <property type="entry name" value="Ester_Hydrolysis_Enzymes"/>
</dbReference>
<dbReference type="AlphaFoldDB" id="A0A434AFG9"/>
<dbReference type="GO" id="GO:0004622">
    <property type="term" value="F:phosphatidylcholine lysophospholipase activity"/>
    <property type="evidence" value="ECO:0007669"/>
    <property type="project" value="TreeGrafter"/>
</dbReference>
<dbReference type="Gene3D" id="3.40.50.1110">
    <property type="entry name" value="SGNH hydrolase"/>
    <property type="match status" value="1"/>
</dbReference>
<keyword evidence="3" id="KW-1185">Reference proteome</keyword>
<dbReference type="InterPro" id="IPR013830">
    <property type="entry name" value="SGNH_hydro"/>
</dbReference>
<organism evidence="2 3">
    <name type="scientific">Ancylomarina longa</name>
    <dbReference type="NCBI Taxonomy" id="2487017"/>
    <lineage>
        <taxon>Bacteria</taxon>
        <taxon>Pseudomonadati</taxon>
        <taxon>Bacteroidota</taxon>
        <taxon>Bacteroidia</taxon>
        <taxon>Marinilabiliales</taxon>
        <taxon>Marinifilaceae</taxon>
        <taxon>Ancylomarina</taxon>
    </lineage>
</organism>